<dbReference type="EMBL" id="PUHY01000014">
    <property type="protein sequence ID" value="PQO30495.1"/>
    <property type="molecule type" value="Genomic_DNA"/>
</dbReference>
<name>A0A2S8FEA7_9BACT</name>
<feature type="compositionally biased region" description="Polar residues" evidence="1">
    <location>
        <begin position="263"/>
        <end position="281"/>
    </location>
</feature>
<evidence type="ECO:0000259" key="4">
    <source>
        <dbReference type="Pfam" id="PF03983"/>
    </source>
</evidence>
<keyword evidence="3" id="KW-0732">Signal</keyword>
<feature type="region of interest" description="Disordered" evidence="1">
    <location>
        <begin position="77"/>
        <end position="101"/>
    </location>
</feature>
<dbReference type="GO" id="GO:0043130">
    <property type="term" value="F:ubiquitin binding"/>
    <property type="evidence" value="ECO:0007669"/>
    <property type="project" value="InterPro"/>
</dbReference>
<evidence type="ECO:0000256" key="2">
    <source>
        <dbReference type="SAM" id="Phobius"/>
    </source>
</evidence>
<proteinExistence type="predicted"/>
<evidence type="ECO:0000313" key="5">
    <source>
        <dbReference type="EMBL" id="PQO30495.1"/>
    </source>
</evidence>
<feature type="region of interest" description="Disordered" evidence="1">
    <location>
        <begin position="156"/>
        <end position="206"/>
    </location>
</feature>
<feature type="transmembrane region" description="Helical" evidence="2">
    <location>
        <begin position="338"/>
        <end position="357"/>
    </location>
</feature>
<protein>
    <recommendedName>
        <fullName evidence="4">SLA1 homology domain-containing protein</fullName>
    </recommendedName>
</protein>
<organism evidence="5 6">
    <name type="scientific">Blastopirellula marina</name>
    <dbReference type="NCBI Taxonomy" id="124"/>
    <lineage>
        <taxon>Bacteria</taxon>
        <taxon>Pseudomonadati</taxon>
        <taxon>Planctomycetota</taxon>
        <taxon>Planctomycetia</taxon>
        <taxon>Pirellulales</taxon>
        <taxon>Pirellulaceae</taxon>
        <taxon>Blastopirellula</taxon>
    </lineage>
</organism>
<dbReference type="Gene3D" id="2.30.30.700">
    <property type="entry name" value="SLA1 homology domain 1"/>
    <property type="match status" value="2"/>
</dbReference>
<feature type="region of interest" description="Disordered" evidence="1">
    <location>
        <begin position="224"/>
        <end position="284"/>
    </location>
</feature>
<accession>A0A2S8FEA7</accession>
<evidence type="ECO:0000256" key="1">
    <source>
        <dbReference type="SAM" id="MobiDB-lite"/>
    </source>
</evidence>
<evidence type="ECO:0000313" key="6">
    <source>
        <dbReference type="Proteomes" id="UP000238322"/>
    </source>
</evidence>
<dbReference type="Pfam" id="PF03983">
    <property type="entry name" value="SHD1"/>
    <property type="match status" value="1"/>
</dbReference>
<evidence type="ECO:0000256" key="3">
    <source>
        <dbReference type="SAM" id="SignalP"/>
    </source>
</evidence>
<dbReference type="RefSeq" id="WP_105332400.1">
    <property type="nucleotide sequence ID" value="NZ_PUHY01000014.1"/>
</dbReference>
<reference evidence="5 6" key="1">
    <citation type="submission" date="2018-02" db="EMBL/GenBank/DDBJ databases">
        <title>Comparative genomes isolates from brazilian mangrove.</title>
        <authorList>
            <person name="Araujo J.E."/>
            <person name="Taketani R.G."/>
            <person name="Silva M.C.P."/>
            <person name="Loureco M.V."/>
            <person name="Andreote F.D."/>
        </authorList>
    </citation>
    <scope>NUCLEOTIDE SEQUENCE [LARGE SCALE GENOMIC DNA]</scope>
    <source>
        <strain evidence="5 6">Hex-1 MGV</strain>
    </source>
</reference>
<keyword evidence="2" id="KW-1133">Transmembrane helix</keyword>
<dbReference type="GO" id="GO:0030674">
    <property type="term" value="F:protein-macromolecule adaptor activity"/>
    <property type="evidence" value="ECO:0007669"/>
    <property type="project" value="InterPro"/>
</dbReference>
<dbReference type="OrthoDB" id="292062at2"/>
<feature type="chain" id="PRO_5015709150" description="SLA1 homology domain-containing protein" evidence="3">
    <location>
        <begin position="23"/>
        <end position="362"/>
    </location>
</feature>
<comment type="caution">
    <text evidence="5">The sequence shown here is derived from an EMBL/GenBank/DDBJ whole genome shotgun (WGS) entry which is preliminary data.</text>
</comment>
<feature type="compositionally biased region" description="Basic and acidic residues" evidence="1">
    <location>
        <begin position="224"/>
        <end position="258"/>
    </location>
</feature>
<dbReference type="GO" id="GO:0042802">
    <property type="term" value="F:identical protein binding"/>
    <property type="evidence" value="ECO:0007669"/>
    <property type="project" value="InterPro"/>
</dbReference>
<gene>
    <name evidence="5" type="ORF">C5Y83_24360</name>
</gene>
<dbReference type="Proteomes" id="UP000238322">
    <property type="component" value="Unassembled WGS sequence"/>
</dbReference>
<feature type="domain" description="SLA1 homology" evidence="4">
    <location>
        <begin position="20"/>
        <end position="77"/>
    </location>
</feature>
<feature type="signal peptide" evidence="3">
    <location>
        <begin position="1"/>
        <end position="22"/>
    </location>
</feature>
<dbReference type="AlphaFoldDB" id="A0A2S8FEA7"/>
<dbReference type="InterPro" id="IPR007131">
    <property type="entry name" value="SHD1"/>
</dbReference>
<keyword evidence="2" id="KW-0812">Transmembrane</keyword>
<sequence length="362" mass="40420">MVASRFLIASLFICTFVSAATAAEVRTWTDTSGKTLTGTFVEVVDDDTVRIEADGKTYDIPISRFSNSDKQYIELQKANDTDSPTESPRRRRSNLKGWRQWTDSDGNEIRAKYVRMVDGEVVLLQGNIGHRVDFYKLSEEDQAYLRTELTAIGEEGSIPAKPVTPTAGNEGMNGGQGGNPSYTPPSITPQNGNTYEPNVMGNQAPAYAPPKTAAEIAAENAKIEEARRREAEKQEYAAQKQREKEEEDARRRKQEERQQQQQVANNSGPRFPQGMNNSSTPDFGGYQQEQVMVYHCTNCNKEVPANLGAGDHCPHCNAFFQYEENEFGQKTKEVAMPWYYSAPIPIGLIVWVVVAVIRRMGS</sequence>
<keyword evidence="2" id="KW-0472">Membrane</keyword>
<dbReference type="GO" id="GO:0008092">
    <property type="term" value="F:cytoskeletal protein binding"/>
    <property type="evidence" value="ECO:0007669"/>
    <property type="project" value="InterPro"/>
</dbReference>